<dbReference type="Proteomes" id="UP000268094">
    <property type="component" value="Unassembled WGS sequence"/>
</dbReference>
<dbReference type="PROSITE" id="PS01031">
    <property type="entry name" value="SHSP"/>
    <property type="match status" value="1"/>
</dbReference>
<dbReference type="OrthoDB" id="9811615at2"/>
<protein>
    <submittedName>
        <fullName evidence="4">Hsp20/alpha crystallin family protein</fullName>
    </submittedName>
</protein>
<comment type="similarity">
    <text evidence="1 2">Belongs to the small heat shock protein (HSP20) family.</text>
</comment>
<proteinExistence type="inferred from homology"/>
<gene>
    <name evidence="4" type="ORF">D7V88_16030</name>
</gene>
<dbReference type="Pfam" id="PF00011">
    <property type="entry name" value="HSP20"/>
    <property type="match status" value="1"/>
</dbReference>
<keyword evidence="5" id="KW-1185">Reference proteome</keyword>
<accession>A0A3A8J6A0</accession>
<dbReference type="AlphaFoldDB" id="A0A3A8J6A0"/>
<name>A0A3A8J6A0_9BACT</name>
<evidence type="ECO:0000313" key="5">
    <source>
        <dbReference type="Proteomes" id="UP000268094"/>
    </source>
</evidence>
<dbReference type="InterPro" id="IPR002068">
    <property type="entry name" value="A-crystallin/Hsp20_dom"/>
</dbReference>
<evidence type="ECO:0000256" key="1">
    <source>
        <dbReference type="PROSITE-ProRule" id="PRU00285"/>
    </source>
</evidence>
<organism evidence="4 5">
    <name type="scientific">Corallococcus terminator</name>
    <dbReference type="NCBI Taxonomy" id="2316733"/>
    <lineage>
        <taxon>Bacteria</taxon>
        <taxon>Pseudomonadati</taxon>
        <taxon>Myxococcota</taxon>
        <taxon>Myxococcia</taxon>
        <taxon>Myxococcales</taxon>
        <taxon>Cystobacterineae</taxon>
        <taxon>Myxococcaceae</taxon>
        <taxon>Corallococcus</taxon>
    </lineage>
</organism>
<evidence type="ECO:0000259" key="3">
    <source>
        <dbReference type="PROSITE" id="PS01031"/>
    </source>
</evidence>
<dbReference type="CDD" id="cd06464">
    <property type="entry name" value="ACD_sHsps-like"/>
    <property type="match status" value="1"/>
</dbReference>
<dbReference type="Gene3D" id="2.60.40.790">
    <property type="match status" value="1"/>
</dbReference>
<dbReference type="EMBL" id="RAVZ01000098">
    <property type="protein sequence ID" value="RKG87410.1"/>
    <property type="molecule type" value="Genomic_DNA"/>
</dbReference>
<feature type="domain" description="SHSP" evidence="3">
    <location>
        <begin position="37"/>
        <end position="149"/>
    </location>
</feature>
<dbReference type="PANTHER" id="PTHR11527">
    <property type="entry name" value="HEAT-SHOCK PROTEIN 20 FAMILY MEMBER"/>
    <property type="match status" value="1"/>
</dbReference>
<dbReference type="InterPro" id="IPR008978">
    <property type="entry name" value="HSP20-like_chaperone"/>
</dbReference>
<comment type="caution">
    <text evidence="4">The sequence shown here is derived from an EMBL/GenBank/DDBJ whole genome shotgun (WGS) entry which is preliminary data.</text>
</comment>
<dbReference type="InterPro" id="IPR031107">
    <property type="entry name" value="Small_HSP"/>
</dbReference>
<evidence type="ECO:0000256" key="2">
    <source>
        <dbReference type="RuleBase" id="RU003616"/>
    </source>
</evidence>
<dbReference type="RefSeq" id="WP_120541529.1">
    <property type="nucleotide sequence ID" value="NZ_RAVZ01000098.1"/>
</dbReference>
<evidence type="ECO:0000313" key="4">
    <source>
        <dbReference type="EMBL" id="RKG87410.1"/>
    </source>
</evidence>
<sequence>MLSNRNAYNAAVTLPLLRDFDLLFRELSSATANTRPDMEHTLTPAADILEAEAGITLRIDLPGHDAKAIQVKVENNVLTVRSERKGEAVAEGTTLRRQERSTGVYARQFRLPDTVDATRVEARYDNGVLSLTLPRREETKPRVVEVKVQG</sequence>
<dbReference type="SUPFAM" id="SSF49764">
    <property type="entry name" value="HSP20-like chaperones"/>
    <property type="match status" value="1"/>
</dbReference>
<reference evidence="5" key="1">
    <citation type="submission" date="2018-09" db="EMBL/GenBank/DDBJ databases">
        <authorList>
            <person name="Livingstone P.G."/>
            <person name="Whitworth D.E."/>
        </authorList>
    </citation>
    <scope>NUCLEOTIDE SEQUENCE [LARGE SCALE GENOMIC DNA]</scope>
    <source>
        <strain evidence="5">CA054A</strain>
    </source>
</reference>